<reference evidence="2" key="1">
    <citation type="submission" date="2020-10" db="EMBL/GenBank/DDBJ databases">
        <authorList>
            <person name="Gilroy R."/>
        </authorList>
    </citation>
    <scope>NUCLEOTIDE SEQUENCE</scope>
    <source>
        <strain evidence="2">G3-8215</strain>
    </source>
</reference>
<reference evidence="2" key="2">
    <citation type="journal article" date="2021" name="PeerJ">
        <title>Extensive microbial diversity within the chicken gut microbiome revealed by metagenomics and culture.</title>
        <authorList>
            <person name="Gilroy R."/>
            <person name="Ravi A."/>
            <person name="Getino M."/>
            <person name="Pursley I."/>
            <person name="Horton D.L."/>
            <person name="Alikhan N.F."/>
            <person name="Baker D."/>
            <person name="Gharbi K."/>
            <person name="Hall N."/>
            <person name="Watson M."/>
            <person name="Adriaenssens E.M."/>
            <person name="Foster-Nyarko E."/>
            <person name="Jarju S."/>
            <person name="Secka A."/>
            <person name="Antonio M."/>
            <person name="Oren A."/>
            <person name="Chaudhuri R.R."/>
            <person name="La Ragione R."/>
            <person name="Hildebrand F."/>
            <person name="Pallen M.J."/>
        </authorList>
    </citation>
    <scope>NUCLEOTIDE SEQUENCE</scope>
    <source>
        <strain evidence="2">G3-8215</strain>
    </source>
</reference>
<dbReference type="SMART" id="SM00471">
    <property type="entry name" value="HDc"/>
    <property type="match status" value="1"/>
</dbReference>
<feature type="domain" description="HD/PDEase" evidence="1">
    <location>
        <begin position="22"/>
        <end position="142"/>
    </location>
</feature>
<dbReference type="SUPFAM" id="SSF109604">
    <property type="entry name" value="HD-domain/PDEase-like"/>
    <property type="match status" value="1"/>
</dbReference>
<evidence type="ECO:0000259" key="1">
    <source>
        <dbReference type="SMART" id="SM00471"/>
    </source>
</evidence>
<name>A0A940DQ87_9BACT</name>
<protein>
    <submittedName>
        <fullName evidence="2">HD domain-containing protein</fullName>
    </submittedName>
</protein>
<dbReference type="Proteomes" id="UP000725002">
    <property type="component" value="Unassembled WGS sequence"/>
</dbReference>
<dbReference type="InterPro" id="IPR006674">
    <property type="entry name" value="HD_domain"/>
</dbReference>
<proteinExistence type="predicted"/>
<dbReference type="InterPro" id="IPR003607">
    <property type="entry name" value="HD/PDEase_dom"/>
</dbReference>
<dbReference type="Pfam" id="PF01966">
    <property type="entry name" value="HD"/>
    <property type="match status" value="1"/>
</dbReference>
<organism evidence="2 3">
    <name type="scientific">Candidatus Cryptobacteroides avicola</name>
    <dbReference type="NCBI Taxonomy" id="2840757"/>
    <lineage>
        <taxon>Bacteria</taxon>
        <taxon>Pseudomonadati</taxon>
        <taxon>Bacteroidota</taxon>
        <taxon>Bacteroidia</taxon>
        <taxon>Bacteroidales</taxon>
        <taxon>Candidatus Cryptobacteroides</taxon>
    </lineage>
</organism>
<dbReference type="AlphaFoldDB" id="A0A940DQ87"/>
<gene>
    <name evidence="2" type="ORF">IAB75_02780</name>
</gene>
<dbReference type="Gene3D" id="1.10.3210.10">
    <property type="entry name" value="Hypothetical protein af1432"/>
    <property type="match status" value="1"/>
</dbReference>
<dbReference type="EMBL" id="JADILV010000021">
    <property type="protein sequence ID" value="MBO8483029.1"/>
    <property type="molecule type" value="Genomic_DNA"/>
</dbReference>
<evidence type="ECO:0000313" key="3">
    <source>
        <dbReference type="Proteomes" id="UP000725002"/>
    </source>
</evidence>
<sequence length="212" mass="24429">MVREEITSFIESEIVPLYDGFDPAHRRDHVMTVMSQAMELYSRAPENVKKEMDREVLLMAAACHDLGLVNGRENHHLDSGKIIRSDERLRKWFDDGQIETIAQAAEDHRASGKSEPRSIYGKMVAEADRVIDGETIIRRTLQYGQSRYPEMDPEAQIARAEEHLKTKYGYGGYLKLWIPWSDNAARLDALRALIADPVRLHAEVRRIYFTIM</sequence>
<evidence type="ECO:0000313" key="2">
    <source>
        <dbReference type="EMBL" id="MBO8483029.1"/>
    </source>
</evidence>
<dbReference type="CDD" id="cd00077">
    <property type="entry name" value="HDc"/>
    <property type="match status" value="1"/>
</dbReference>
<accession>A0A940DQ87</accession>
<comment type="caution">
    <text evidence="2">The sequence shown here is derived from an EMBL/GenBank/DDBJ whole genome shotgun (WGS) entry which is preliminary data.</text>
</comment>